<protein>
    <recommendedName>
        <fullName evidence="1">CHK kinase-like domain-containing protein</fullName>
    </recommendedName>
</protein>
<sequence length="401" mass="45868">MALGKRIEVFKKNVQLAMANAVGPEVQIVDYKLRPYSEVKEGYVAVHYALAVNYKLPNNAQVQVYHFFVKSAHSLDVENAEASAFQDGLPFPREVNFFNKIVPSMLKHLKGDSFAPKCWLAIKDMIFFEDLGLIGYSTSKLKVQDYSSLKCLTSTLARFHASSLLAETELGKPLNQVDPEIFEDVMFLQDKRFLEGFLNNTLTMVPDLVKLFGFKSPNIDKLRDFLIAAAKPSSNKINVINHGDLWRNNYMLNAGNPQKCILVDYQCLRYASPAIDLNMMMYINCTPEQRKTHERELIEHYHSEFCTTLEQSDLSLRIPEFEEIWKTYEEYKLFGVAFAAMYLPGLLMPESEMGKILEDPVSFKKYLFENRSEFVVPLVNSNPEYGSAIKEIIRDLVEVAA</sequence>
<dbReference type="PANTHER" id="PTHR11012">
    <property type="entry name" value="PROTEIN KINASE-LIKE DOMAIN-CONTAINING"/>
    <property type="match status" value="1"/>
</dbReference>
<comment type="caution">
    <text evidence="2">The sequence shown here is derived from an EMBL/GenBank/DDBJ whole genome shotgun (WGS) entry which is preliminary data.</text>
</comment>
<feature type="domain" description="CHK kinase-like" evidence="1">
    <location>
        <begin position="126"/>
        <end position="311"/>
    </location>
</feature>
<dbReference type="Gene3D" id="3.90.1200.10">
    <property type="match status" value="1"/>
</dbReference>
<dbReference type="AlphaFoldDB" id="A0A232FKC4"/>
<dbReference type="Pfam" id="PF02958">
    <property type="entry name" value="EcKL"/>
    <property type="match status" value="1"/>
</dbReference>
<evidence type="ECO:0000259" key="1">
    <source>
        <dbReference type="SMART" id="SM00587"/>
    </source>
</evidence>
<gene>
    <name evidence="2" type="ORF">TSAR_005035</name>
</gene>
<name>A0A232FKC4_9HYME</name>
<dbReference type="PANTHER" id="PTHR11012:SF48">
    <property type="entry name" value="CHK KINASE-LIKE DOMAIN-CONTAINING PROTEIN-RELATED"/>
    <property type="match status" value="1"/>
</dbReference>
<dbReference type="STRING" id="543379.A0A232FKC4"/>
<dbReference type="InterPro" id="IPR015897">
    <property type="entry name" value="CHK_kinase-like"/>
</dbReference>
<proteinExistence type="predicted"/>
<evidence type="ECO:0000313" key="3">
    <source>
        <dbReference type="Proteomes" id="UP000215335"/>
    </source>
</evidence>
<keyword evidence="3" id="KW-1185">Reference proteome</keyword>
<reference evidence="2 3" key="1">
    <citation type="journal article" date="2017" name="Curr. Biol.">
        <title>The Evolution of Venom by Co-option of Single-Copy Genes.</title>
        <authorList>
            <person name="Martinson E.O."/>
            <person name="Mrinalini"/>
            <person name="Kelkar Y.D."/>
            <person name="Chang C.H."/>
            <person name="Werren J.H."/>
        </authorList>
    </citation>
    <scope>NUCLEOTIDE SEQUENCE [LARGE SCALE GENOMIC DNA]</scope>
    <source>
        <strain evidence="2 3">Alberta</strain>
        <tissue evidence="2">Whole body</tissue>
    </source>
</reference>
<accession>A0A232FKC4</accession>
<dbReference type="SMART" id="SM00587">
    <property type="entry name" value="CHK"/>
    <property type="match status" value="1"/>
</dbReference>
<dbReference type="InterPro" id="IPR011009">
    <property type="entry name" value="Kinase-like_dom_sf"/>
</dbReference>
<dbReference type="SUPFAM" id="SSF56112">
    <property type="entry name" value="Protein kinase-like (PK-like)"/>
    <property type="match status" value="1"/>
</dbReference>
<dbReference type="Proteomes" id="UP000215335">
    <property type="component" value="Unassembled WGS sequence"/>
</dbReference>
<organism evidence="2 3">
    <name type="scientific">Trichomalopsis sarcophagae</name>
    <dbReference type="NCBI Taxonomy" id="543379"/>
    <lineage>
        <taxon>Eukaryota</taxon>
        <taxon>Metazoa</taxon>
        <taxon>Ecdysozoa</taxon>
        <taxon>Arthropoda</taxon>
        <taxon>Hexapoda</taxon>
        <taxon>Insecta</taxon>
        <taxon>Pterygota</taxon>
        <taxon>Neoptera</taxon>
        <taxon>Endopterygota</taxon>
        <taxon>Hymenoptera</taxon>
        <taxon>Apocrita</taxon>
        <taxon>Proctotrupomorpha</taxon>
        <taxon>Chalcidoidea</taxon>
        <taxon>Pteromalidae</taxon>
        <taxon>Pteromalinae</taxon>
        <taxon>Trichomalopsis</taxon>
    </lineage>
</organism>
<dbReference type="InterPro" id="IPR004119">
    <property type="entry name" value="EcKL"/>
</dbReference>
<dbReference type="EMBL" id="NNAY01000087">
    <property type="protein sequence ID" value="OXU31125.1"/>
    <property type="molecule type" value="Genomic_DNA"/>
</dbReference>
<evidence type="ECO:0000313" key="2">
    <source>
        <dbReference type="EMBL" id="OXU31125.1"/>
    </source>
</evidence>